<keyword evidence="4" id="KW-1185">Reference proteome</keyword>
<feature type="compositionally biased region" description="Acidic residues" evidence="1">
    <location>
        <begin position="32"/>
        <end position="44"/>
    </location>
</feature>
<dbReference type="EMBL" id="FOAF01000001">
    <property type="protein sequence ID" value="SEK85360.1"/>
    <property type="molecule type" value="Genomic_DNA"/>
</dbReference>
<gene>
    <name evidence="3" type="ORF">SAMN05661044_01328</name>
</gene>
<feature type="compositionally biased region" description="Polar residues" evidence="1">
    <location>
        <begin position="63"/>
        <end position="72"/>
    </location>
</feature>
<evidence type="ECO:0000256" key="1">
    <source>
        <dbReference type="SAM" id="MobiDB-lite"/>
    </source>
</evidence>
<dbReference type="OrthoDB" id="9911688at2"/>
<accession>A0A1H7KFQ7</accession>
<dbReference type="Proteomes" id="UP000199421">
    <property type="component" value="Unassembled WGS sequence"/>
</dbReference>
<reference evidence="4" key="1">
    <citation type="submission" date="2016-10" db="EMBL/GenBank/DDBJ databases">
        <authorList>
            <person name="Varghese N."/>
            <person name="Submissions S."/>
        </authorList>
    </citation>
    <scope>NUCLEOTIDE SEQUENCE [LARGE SCALE GENOMIC DNA]</scope>
    <source>
        <strain evidence="4">DSM 18733</strain>
    </source>
</reference>
<feature type="signal peptide" evidence="2">
    <location>
        <begin position="1"/>
        <end position="20"/>
    </location>
</feature>
<evidence type="ECO:0008006" key="5">
    <source>
        <dbReference type="Google" id="ProtNLM"/>
    </source>
</evidence>
<feature type="chain" id="PRO_5011691620" description="Secreted protein" evidence="2">
    <location>
        <begin position="21"/>
        <end position="72"/>
    </location>
</feature>
<proteinExistence type="predicted"/>
<evidence type="ECO:0000313" key="3">
    <source>
        <dbReference type="EMBL" id="SEK85360.1"/>
    </source>
</evidence>
<feature type="region of interest" description="Disordered" evidence="1">
    <location>
        <begin position="32"/>
        <end position="72"/>
    </location>
</feature>
<sequence length="72" mass="7894">MKHRNLSMKLVTIFAAFALAGSLYGCGCDSQSPDDVEEQFDADTIDAPKEGDSTLSEKMYPMQTDSLQDSLK</sequence>
<dbReference type="RefSeq" id="WP_093320560.1">
    <property type="nucleotide sequence ID" value="NZ_FOAF01000001.1"/>
</dbReference>
<dbReference type="AlphaFoldDB" id="A0A1H7KFQ7"/>
<name>A0A1H7KFQ7_OLID1</name>
<evidence type="ECO:0000256" key="2">
    <source>
        <dbReference type="SAM" id="SignalP"/>
    </source>
</evidence>
<protein>
    <recommendedName>
        <fullName evidence="5">Secreted protein</fullName>
    </recommendedName>
</protein>
<keyword evidence="2" id="KW-0732">Signal</keyword>
<organism evidence="3 4">
    <name type="scientific">Olivibacter domesticus</name>
    <name type="common">Pseudosphingobacterium domesticum</name>
    <dbReference type="NCBI Taxonomy" id="407022"/>
    <lineage>
        <taxon>Bacteria</taxon>
        <taxon>Pseudomonadati</taxon>
        <taxon>Bacteroidota</taxon>
        <taxon>Sphingobacteriia</taxon>
        <taxon>Sphingobacteriales</taxon>
        <taxon>Sphingobacteriaceae</taxon>
        <taxon>Olivibacter</taxon>
    </lineage>
</organism>
<evidence type="ECO:0000313" key="4">
    <source>
        <dbReference type="Proteomes" id="UP000199421"/>
    </source>
</evidence>
<dbReference type="PROSITE" id="PS51257">
    <property type="entry name" value="PROKAR_LIPOPROTEIN"/>
    <property type="match status" value="1"/>
</dbReference>